<evidence type="ECO:0000313" key="2">
    <source>
        <dbReference type="Proteomes" id="UP001251870"/>
    </source>
</evidence>
<name>A0ABU2DP40_9MICC</name>
<gene>
    <name evidence="1" type="ORF">RIL96_01290</name>
</gene>
<organism evidence="1 2">
    <name type="scientific">Nesterenkonia aerolata</name>
    <dbReference type="NCBI Taxonomy" id="3074079"/>
    <lineage>
        <taxon>Bacteria</taxon>
        <taxon>Bacillati</taxon>
        <taxon>Actinomycetota</taxon>
        <taxon>Actinomycetes</taxon>
        <taxon>Micrococcales</taxon>
        <taxon>Micrococcaceae</taxon>
        <taxon>Nesterenkonia</taxon>
    </lineage>
</organism>
<evidence type="ECO:0000313" key="1">
    <source>
        <dbReference type="EMBL" id="MDR8018201.1"/>
    </source>
</evidence>
<comment type="caution">
    <text evidence="1">The sequence shown here is derived from an EMBL/GenBank/DDBJ whole genome shotgun (WGS) entry which is preliminary data.</text>
</comment>
<proteinExistence type="predicted"/>
<accession>A0ABU2DP40</accession>
<reference evidence="1 2" key="1">
    <citation type="submission" date="2023-09" db="EMBL/GenBank/DDBJ databases">
        <title>Description of three actinobacteria isolated from air of manufacturing shop in a pharmaceutical factory.</title>
        <authorList>
            <person name="Zhang D.-F."/>
        </authorList>
    </citation>
    <scope>NUCLEOTIDE SEQUENCE [LARGE SCALE GENOMIC DNA]</scope>
    <source>
        <strain evidence="1 2">LY-0111</strain>
    </source>
</reference>
<sequence length="192" mass="21261">MKLYEDIVDRLGAQASASLLGLNSLMEAGTITREEFIDTAATVVDVARQRGTAAGEAYFRAYVEQATGRPYALAATLPESQADRLSTALATILTASQDTPMQLDRLATAEPMEAASDGFQQAMQKERRVTGWTRGLDTGACQLCTWWWREGRVFQPTHRMPRHTGCRCHPVPQINVLSVNYQTKSQAQRLAR</sequence>
<dbReference type="Proteomes" id="UP001251870">
    <property type="component" value="Unassembled WGS sequence"/>
</dbReference>
<keyword evidence="2" id="KW-1185">Reference proteome</keyword>
<dbReference type="RefSeq" id="WP_310547186.1">
    <property type="nucleotide sequence ID" value="NZ_JAVKGR010000001.1"/>
</dbReference>
<dbReference type="EMBL" id="JAVKGR010000001">
    <property type="protein sequence ID" value="MDR8018201.1"/>
    <property type="molecule type" value="Genomic_DNA"/>
</dbReference>
<protein>
    <recommendedName>
        <fullName evidence="3">Phage head morphogenesis domain-containing protein</fullName>
    </recommendedName>
</protein>
<evidence type="ECO:0008006" key="3">
    <source>
        <dbReference type="Google" id="ProtNLM"/>
    </source>
</evidence>